<keyword evidence="4 8" id="KW-0694">RNA-binding</keyword>
<evidence type="ECO:0000256" key="3">
    <source>
        <dbReference type="ARBA" id="ARBA00022730"/>
    </source>
</evidence>
<evidence type="ECO:0000313" key="10">
    <source>
        <dbReference type="EMBL" id="SET61825.1"/>
    </source>
</evidence>
<organism evidence="10 11">
    <name type="scientific">Oceanobacillus limi</name>
    <dbReference type="NCBI Taxonomy" id="930131"/>
    <lineage>
        <taxon>Bacteria</taxon>
        <taxon>Bacillati</taxon>
        <taxon>Bacillota</taxon>
        <taxon>Bacilli</taxon>
        <taxon>Bacillales</taxon>
        <taxon>Bacillaceae</taxon>
        <taxon>Oceanobacillus</taxon>
    </lineage>
</organism>
<evidence type="ECO:0000256" key="5">
    <source>
        <dbReference type="ARBA" id="ARBA00022980"/>
    </source>
</evidence>
<gene>
    <name evidence="8" type="primary">rpsT</name>
    <name evidence="10" type="ORF">SAMN05216389_11750</name>
</gene>
<dbReference type="InterPro" id="IPR036510">
    <property type="entry name" value="Ribosomal_bS20_sf"/>
</dbReference>
<reference evidence="10 11" key="1">
    <citation type="submission" date="2016-10" db="EMBL/GenBank/DDBJ databases">
        <authorList>
            <person name="de Groot N.N."/>
        </authorList>
    </citation>
    <scope>NUCLEOTIDE SEQUENCE [LARGE SCALE GENOMIC DNA]</scope>
    <source>
        <strain evidence="10 11">IBRC-M 10780</strain>
    </source>
</reference>
<protein>
    <recommendedName>
        <fullName evidence="7 8">Small ribosomal subunit protein bS20</fullName>
    </recommendedName>
</protein>
<name>A0A1I0FTI7_9BACI</name>
<dbReference type="FunFam" id="1.20.58.110:FF:000001">
    <property type="entry name" value="30S ribosomal protein S20"/>
    <property type="match status" value="1"/>
</dbReference>
<dbReference type="GO" id="GO:0070181">
    <property type="term" value="F:small ribosomal subunit rRNA binding"/>
    <property type="evidence" value="ECO:0007669"/>
    <property type="project" value="TreeGrafter"/>
</dbReference>
<dbReference type="PANTHER" id="PTHR33398">
    <property type="entry name" value="30S RIBOSOMAL PROTEIN S20"/>
    <property type="match status" value="1"/>
</dbReference>
<dbReference type="SUPFAM" id="SSF46992">
    <property type="entry name" value="Ribosomal protein S20"/>
    <property type="match status" value="1"/>
</dbReference>
<dbReference type="GO" id="GO:0005829">
    <property type="term" value="C:cytosol"/>
    <property type="evidence" value="ECO:0007669"/>
    <property type="project" value="TreeGrafter"/>
</dbReference>
<dbReference type="HAMAP" id="MF_00500">
    <property type="entry name" value="Ribosomal_bS20"/>
    <property type="match status" value="1"/>
</dbReference>
<keyword evidence="6 8" id="KW-0687">Ribonucleoprotein</keyword>
<evidence type="ECO:0000313" key="11">
    <source>
        <dbReference type="Proteomes" id="UP000198618"/>
    </source>
</evidence>
<comment type="function">
    <text evidence="1 8">Binds directly to 16S ribosomal RNA.</text>
</comment>
<evidence type="ECO:0000256" key="9">
    <source>
        <dbReference type="SAM" id="MobiDB-lite"/>
    </source>
</evidence>
<evidence type="ECO:0000256" key="1">
    <source>
        <dbReference type="ARBA" id="ARBA00003134"/>
    </source>
</evidence>
<sequence length="88" mass="9765">MANIKSAIKRVDVNNKKRAQNQAAKSDMRSQIKQVEKLVEANDVENAKTALRKTTQTIDKAVQKGLIHKNNGNRQKARLTKKVNGLGA</sequence>
<dbReference type="GO" id="GO:0003735">
    <property type="term" value="F:structural constituent of ribosome"/>
    <property type="evidence" value="ECO:0007669"/>
    <property type="project" value="InterPro"/>
</dbReference>
<evidence type="ECO:0000256" key="2">
    <source>
        <dbReference type="ARBA" id="ARBA00007634"/>
    </source>
</evidence>
<dbReference type="EMBL" id="FOHE01000017">
    <property type="protein sequence ID" value="SET61825.1"/>
    <property type="molecule type" value="Genomic_DNA"/>
</dbReference>
<evidence type="ECO:0000256" key="8">
    <source>
        <dbReference type="HAMAP-Rule" id="MF_00500"/>
    </source>
</evidence>
<dbReference type="AlphaFoldDB" id="A0A1I0FTI7"/>
<keyword evidence="3 8" id="KW-0699">rRNA-binding</keyword>
<dbReference type="STRING" id="930131.SAMN05216389_11750"/>
<accession>A0A1I0FTI7</accession>
<dbReference type="InterPro" id="IPR002583">
    <property type="entry name" value="Ribosomal_bS20"/>
</dbReference>
<dbReference type="Proteomes" id="UP000198618">
    <property type="component" value="Unassembled WGS sequence"/>
</dbReference>
<dbReference type="Pfam" id="PF01649">
    <property type="entry name" value="Ribosomal_S20p"/>
    <property type="match status" value="1"/>
</dbReference>
<evidence type="ECO:0000256" key="7">
    <source>
        <dbReference type="ARBA" id="ARBA00035136"/>
    </source>
</evidence>
<evidence type="ECO:0000256" key="4">
    <source>
        <dbReference type="ARBA" id="ARBA00022884"/>
    </source>
</evidence>
<dbReference type="PANTHER" id="PTHR33398:SF1">
    <property type="entry name" value="SMALL RIBOSOMAL SUBUNIT PROTEIN BS20C"/>
    <property type="match status" value="1"/>
</dbReference>
<keyword evidence="5 8" id="KW-0689">Ribosomal protein</keyword>
<dbReference type="OrthoDB" id="9808392at2"/>
<keyword evidence="11" id="KW-1185">Reference proteome</keyword>
<dbReference type="GO" id="GO:0015935">
    <property type="term" value="C:small ribosomal subunit"/>
    <property type="evidence" value="ECO:0007669"/>
    <property type="project" value="TreeGrafter"/>
</dbReference>
<evidence type="ECO:0000256" key="6">
    <source>
        <dbReference type="ARBA" id="ARBA00023274"/>
    </source>
</evidence>
<feature type="region of interest" description="Disordered" evidence="9">
    <location>
        <begin position="1"/>
        <end position="30"/>
    </location>
</feature>
<dbReference type="RefSeq" id="WP_090871558.1">
    <property type="nucleotide sequence ID" value="NZ_FOHE01000017.1"/>
</dbReference>
<comment type="similarity">
    <text evidence="2 8">Belongs to the bacterial ribosomal protein bS20 family.</text>
</comment>
<dbReference type="GO" id="GO:0006412">
    <property type="term" value="P:translation"/>
    <property type="evidence" value="ECO:0007669"/>
    <property type="project" value="UniProtKB-UniRule"/>
</dbReference>
<dbReference type="NCBIfam" id="TIGR00029">
    <property type="entry name" value="S20"/>
    <property type="match status" value="1"/>
</dbReference>
<dbReference type="Gene3D" id="1.20.58.110">
    <property type="entry name" value="Ribosomal protein S20"/>
    <property type="match status" value="1"/>
</dbReference>
<proteinExistence type="inferred from homology"/>